<evidence type="ECO:0000256" key="4">
    <source>
        <dbReference type="ARBA" id="ARBA00022840"/>
    </source>
</evidence>
<dbReference type="GO" id="GO:0005829">
    <property type="term" value="C:cytosol"/>
    <property type="evidence" value="ECO:0007669"/>
    <property type="project" value="TreeGrafter"/>
</dbReference>
<keyword evidence="4" id="KW-0067">ATP-binding</keyword>
<dbReference type="GO" id="GO:0043138">
    <property type="term" value="F:3'-5' DNA helicase activity"/>
    <property type="evidence" value="ECO:0007669"/>
    <property type="project" value="TreeGrafter"/>
</dbReference>
<dbReference type="GO" id="GO:0005524">
    <property type="term" value="F:ATP binding"/>
    <property type="evidence" value="ECO:0007669"/>
    <property type="project" value="UniProtKB-KW"/>
</dbReference>
<accession>A0A381WDJ8</accession>
<gene>
    <name evidence="6" type="ORF">METZ01_LOCUS103386</name>
</gene>
<evidence type="ECO:0000256" key="3">
    <source>
        <dbReference type="ARBA" id="ARBA00022806"/>
    </source>
</evidence>
<proteinExistence type="predicted"/>
<reference evidence="6" key="1">
    <citation type="submission" date="2018-05" db="EMBL/GenBank/DDBJ databases">
        <authorList>
            <person name="Lanie J.A."/>
            <person name="Ng W.-L."/>
            <person name="Kazmierczak K.M."/>
            <person name="Andrzejewski T.M."/>
            <person name="Davidsen T.M."/>
            <person name="Wayne K.J."/>
            <person name="Tettelin H."/>
            <person name="Glass J.I."/>
            <person name="Rusch D."/>
            <person name="Podicherti R."/>
            <person name="Tsui H.-C.T."/>
            <person name="Winkler M.E."/>
        </authorList>
    </citation>
    <scope>NUCLEOTIDE SEQUENCE</scope>
</reference>
<protein>
    <recommendedName>
        <fullName evidence="5">UvrD-like helicase ATP-binding domain-containing protein</fullName>
    </recommendedName>
</protein>
<dbReference type="GO" id="GO:0003677">
    <property type="term" value="F:DNA binding"/>
    <property type="evidence" value="ECO:0007669"/>
    <property type="project" value="InterPro"/>
</dbReference>
<dbReference type="PROSITE" id="PS51198">
    <property type="entry name" value="UVRD_HELICASE_ATP_BIND"/>
    <property type="match status" value="1"/>
</dbReference>
<keyword evidence="3" id="KW-0347">Helicase</keyword>
<feature type="non-terminal residue" evidence="6">
    <location>
        <position position="440"/>
    </location>
</feature>
<dbReference type="InterPro" id="IPR014016">
    <property type="entry name" value="UvrD-like_ATP-bd"/>
</dbReference>
<dbReference type="Pfam" id="PF00580">
    <property type="entry name" value="UvrD-helicase"/>
    <property type="match status" value="1"/>
</dbReference>
<evidence type="ECO:0000313" key="6">
    <source>
        <dbReference type="EMBL" id="SVA50532.1"/>
    </source>
</evidence>
<feature type="domain" description="UvrD-like helicase ATP-binding" evidence="5">
    <location>
        <begin position="1"/>
        <end position="440"/>
    </location>
</feature>
<organism evidence="6">
    <name type="scientific">marine metagenome</name>
    <dbReference type="NCBI Taxonomy" id="408172"/>
    <lineage>
        <taxon>unclassified sequences</taxon>
        <taxon>metagenomes</taxon>
        <taxon>ecological metagenomes</taxon>
    </lineage>
</organism>
<dbReference type="InterPro" id="IPR027417">
    <property type="entry name" value="P-loop_NTPase"/>
</dbReference>
<dbReference type="AlphaFoldDB" id="A0A381WDJ8"/>
<dbReference type="GO" id="GO:0000725">
    <property type="term" value="P:recombinational repair"/>
    <property type="evidence" value="ECO:0007669"/>
    <property type="project" value="TreeGrafter"/>
</dbReference>
<keyword evidence="2" id="KW-0378">Hydrolase</keyword>
<evidence type="ECO:0000256" key="1">
    <source>
        <dbReference type="ARBA" id="ARBA00022741"/>
    </source>
</evidence>
<dbReference type="PANTHER" id="PTHR11070">
    <property type="entry name" value="UVRD / RECB / PCRA DNA HELICASE FAMILY MEMBER"/>
    <property type="match status" value="1"/>
</dbReference>
<keyword evidence="1" id="KW-0547">Nucleotide-binding</keyword>
<dbReference type="PANTHER" id="PTHR11070:SF67">
    <property type="entry name" value="DNA 3'-5' HELICASE"/>
    <property type="match status" value="1"/>
</dbReference>
<evidence type="ECO:0000259" key="5">
    <source>
        <dbReference type="PROSITE" id="PS51198"/>
    </source>
</evidence>
<dbReference type="EMBL" id="UINC01011447">
    <property type="protein sequence ID" value="SVA50532.1"/>
    <property type="molecule type" value="Genomic_DNA"/>
</dbReference>
<evidence type="ECO:0000256" key="2">
    <source>
        <dbReference type="ARBA" id="ARBA00022801"/>
    </source>
</evidence>
<dbReference type="SUPFAM" id="SSF52540">
    <property type="entry name" value="P-loop containing nucleoside triphosphate hydrolases"/>
    <property type="match status" value="1"/>
</dbReference>
<sequence>MIRASAGSGKTYQLTNRFIRLLLNGQAPERIIALTFTRKAAGEFFEGILTKLAKAASGPEEAKRLARDIGQAESDFVPDDFRSSLRRLVEEMNRLSLGTIDGFFHRVLGMFSLEFGLGGEFEMMSEFERKRTRLTVLESLFARSQGDSAGRESLIESHRLATAGQDRRDFVNSFDDHLKDCHGLFMRVPEANRWGEPARIWPTGNAWVKQKQDLAEMVEDWRGLIEEDTFPDKLCIAWGKVADHLAGWVSGKSLKPKSSVIFDRALAGLSEMEKGDWELPFDRDVYCPSKNFCHKLARILRHCVACELETKLTRTKGIHSLLSAFEEVYDARVRRAGRLTFADLPMLLAPREGQAVLGGNGPDQIDIEYRLDGAFDHWLLDEFQDTSTVQWRVMKNLIDEVVQDTGGQRTFFCVGDPKQSIYQWRGGDPTLFDRIKARYQ</sequence>
<dbReference type="Gene3D" id="3.40.50.300">
    <property type="entry name" value="P-loop containing nucleotide triphosphate hydrolases"/>
    <property type="match status" value="2"/>
</dbReference>
<dbReference type="InterPro" id="IPR000212">
    <property type="entry name" value="DNA_helicase_UvrD/REP"/>
</dbReference>
<dbReference type="GO" id="GO:0016787">
    <property type="term" value="F:hydrolase activity"/>
    <property type="evidence" value="ECO:0007669"/>
    <property type="project" value="UniProtKB-KW"/>
</dbReference>
<name>A0A381WDJ8_9ZZZZ</name>